<proteinExistence type="predicted"/>
<name>A0A811ZSV4_NYCPR</name>
<reference evidence="2" key="1">
    <citation type="submission" date="2020-12" db="EMBL/GenBank/DDBJ databases">
        <authorList>
            <consortium name="Molecular Ecology Group"/>
        </authorList>
    </citation>
    <scope>NUCLEOTIDE SEQUENCE</scope>
    <source>
        <strain evidence="2">TBG_1078</strain>
    </source>
</reference>
<organism evidence="2 3">
    <name type="scientific">Nyctereutes procyonoides</name>
    <name type="common">Raccoon dog</name>
    <name type="synonym">Canis procyonoides</name>
    <dbReference type="NCBI Taxonomy" id="34880"/>
    <lineage>
        <taxon>Eukaryota</taxon>
        <taxon>Metazoa</taxon>
        <taxon>Chordata</taxon>
        <taxon>Craniata</taxon>
        <taxon>Vertebrata</taxon>
        <taxon>Euteleostomi</taxon>
        <taxon>Mammalia</taxon>
        <taxon>Eutheria</taxon>
        <taxon>Laurasiatheria</taxon>
        <taxon>Carnivora</taxon>
        <taxon>Caniformia</taxon>
        <taxon>Canidae</taxon>
        <taxon>Nyctereutes</taxon>
    </lineage>
</organism>
<protein>
    <submittedName>
        <fullName evidence="2">(raccoon dog) hypothetical protein</fullName>
    </submittedName>
</protein>
<feature type="compositionally biased region" description="Basic and acidic residues" evidence="1">
    <location>
        <begin position="1"/>
        <end position="15"/>
    </location>
</feature>
<evidence type="ECO:0000256" key="1">
    <source>
        <dbReference type="SAM" id="MobiDB-lite"/>
    </source>
</evidence>
<evidence type="ECO:0000313" key="2">
    <source>
        <dbReference type="EMBL" id="CAD7692237.1"/>
    </source>
</evidence>
<dbReference type="AlphaFoldDB" id="A0A811ZSV4"/>
<evidence type="ECO:0000313" key="3">
    <source>
        <dbReference type="Proteomes" id="UP000645828"/>
    </source>
</evidence>
<keyword evidence="3" id="KW-1185">Reference proteome</keyword>
<accession>A0A811ZSV4</accession>
<dbReference type="EMBL" id="CAJHUB010000775">
    <property type="protein sequence ID" value="CAD7692237.1"/>
    <property type="molecule type" value="Genomic_DNA"/>
</dbReference>
<feature type="region of interest" description="Disordered" evidence="1">
    <location>
        <begin position="1"/>
        <end position="25"/>
    </location>
</feature>
<sequence>MSESKKGTARGRDGKTTNNMTLPDKQPCLTPSFLLPQTRSVLRIQIISVLPVPQPHTGRPLPGETTVPAATSPTFCLLDSDTPASFHGVCSAFPVDTPHYYRTEPLNHLYTVEESQTKGGFQDSPSPSAPHHHHPAPFILLVVFPSLPPTVPISSWTHSSSLTLTS</sequence>
<dbReference type="Proteomes" id="UP000645828">
    <property type="component" value="Unassembled WGS sequence"/>
</dbReference>
<comment type="caution">
    <text evidence="2">The sequence shown here is derived from an EMBL/GenBank/DDBJ whole genome shotgun (WGS) entry which is preliminary data.</text>
</comment>
<gene>
    <name evidence="2" type="ORF">NYPRO_LOCUS25031</name>
</gene>